<dbReference type="Proteomes" id="UP001157502">
    <property type="component" value="Chromosome 34"/>
</dbReference>
<evidence type="ECO:0000313" key="1">
    <source>
        <dbReference type="EMBL" id="KAJ7986314.1"/>
    </source>
</evidence>
<dbReference type="EMBL" id="CM055761">
    <property type="protein sequence ID" value="KAJ7986314.1"/>
    <property type="molecule type" value="Genomic_DNA"/>
</dbReference>
<gene>
    <name evidence="1" type="ORF">DPEC_G00338640</name>
</gene>
<name>A0ACC2F4P8_DALPE</name>
<comment type="caution">
    <text evidence="1">The sequence shown here is derived from an EMBL/GenBank/DDBJ whole genome shotgun (WGS) entry which is preliminary data.</text>
</comment>
<reference evidence="1" key="1">
    <citation type="submission" date="2021-05" db="EMBL/GenBank/DDBJ databases">
        <authorList>
            <person name="Pan Q."/>
            <person name="Jouanno E."/>
            <person name="Zahm M."/>
            <person name="Klopp C."/>
            <person name="Cabau C."/>
            <person name="Louis A."/>
            <person name="Berthelot C."/>
            <person name="Parey E."/>
            <person name="Roest Crollius H."/>
            <person name="Montfort J."/>
            <person name="Robinson-Rechavi M."/>
            <person name="Bouchez O."/>
            <person name="Lampietro C."/>
            <person name="Lopez Roques C."/>
            <person name="Donnadieu C."/>
            <person name="Postlethwait J."/>
            <person name="Bobe J."/>
            <person name="Dillon D."/>
            <person name="Chandos A."/>
            <person name="von Hippel F."/>
            <person name="Guiguen Y."/>
        </authorList>
    </citation>
    <scope>NUCLEOTIDE SEQUENCE</scope>
    <source>
        <strain evidence="1">YG-Jan2019</strain>
    </source>
</reference>
<protein>
    <submittedName>
        <fullName evidence="1">Uncharacterized protein</fullName>
    </submittedName>
</protein>
<accession>A0ACC2F4P8</accession>
<proteinExistence type="predicted"/>
<sequence>MIADLHSSICNEPGKKAGGEKPQRVPTGSLKALRRTCLETHCAPCLLRVPAAARGPCLVRNEIYHRLCCQNHRQVQVVHVDYTCRNPGN</sequence>
<keyword evidence="2" id="KW-1185">Reference proteome</keyword>
<organism evidence="1 2">
    <name type="scientific">Dallia pectoralis</name>
    <name type="common">Alaska blackfish</name>
    <dbReference type="NCBI Taxonomy" id="75939"/>
    <lineage>
        <taxon>Eukaryota</taxon>
        <taxon>Metazoa</taxon>
        <taxon>Chordata</taxon>
        <taxon>Craniata</taxon>
        <taxon>Vertebrata</taxon>
        <taxon>Euteleostomi</taxon>
        <taxon>Actinopterygii</taxon>
        <taxon>Neopterygii</taxon>
        <taxon>Teleostei</taxon>
        <taxon>Protacanthopterygii</taxon>
        <taxon>Esociformes</taxon>
        <taxon>Umbridae</taxon>
        <taxon>Dallia</taxon>
    </lineage>
</organism>
<evidence type="ECO:0000313" key="2">
    <source>
        <dbReference type="Proteomes" id="UP001157502"/>
    </source>
</evidence>